<evidence type="ECO:0000313" key="2">
    <source>
        <dbReference type="EMBL" id="AXX63013.1"/>
    </source>
</evidence>
<sequence>MKKLAILSLSVLASTASFGAFASNFYVQLMEDTDSGLSTIDAVTSMSTPTIKFKARRDSVFNYTLVNKTTGDSTTDSVILPRMISYRLIKFPYLVDGEYEMTYRNSYYGPEIKKMSFVIDSSVDAYKVEHRVSGDEVIFTSKVEPDSLFEVSFHPENRSMEKVGALVTSDSNDGYVSASLPLINGESNYTVTYKVTDKAGNKKTVTNLLTNL</sequence>
<name>A0AAN1PUP5_VIBVL</name>
<feature type="signal peptide" evidence="1">
    <location>
        <begin position="1"/>
        <end position="22"/>
    </location>
</feature>
<gene>
    <name evidence="2" type="ORF">FORC53_4674</name>
</gene>
<organism evidence="2 3">
    <name type="scientific">Vibrio vulnificus</name>
    <dbReference type="NCBI Taxonomy" id="672"/>
    <lineage>
        <taxon>Bacteria</taxon>
        <taxon>Pseudomonadati</taxon>
        <taxon>Pseudomonadota</taxon>
        <taxon>Gammaproteobacteria</taxon>
        <taxon>Vibrionales</taxon>
        <taxon>Vibrionaceae</taxon>
        <taxon>Vibrio</taxon>
    </lineage>
</organism>
<dbReference type="EMBL" id="CP019292">
    <property type="protein sequence ID" value="AXX63013.1"/>
    <property type="molecule type" value="Genomic_DNA"/>
</dbReference>
<evidence type="ECO:0008006" key="4">
    <source>
        <dbReference type="Google" id="ProtNLM"/>
    </source>
</evidence>
<evidence type="ECO:0000256" key="1">
    <source>
        <dbReference type="SAM" id="SignalP"/>
    </source>
</evidence>
<evidence type="ECO:0000313" key="3">
    <source>
        <dbReference type="Proteomes" id="UP000263418"/>
    </source>
</evidence>
<dbReference type="AlphaFoldDB" id="A0AAN1PUP5"/>
<keyword evidence="1" id="KW-0732">Signal</keyword>
<proteinExistence type="predicted"/>
<reference evidence="2 3" key="1">
    <citation type="submission" date="2017-03" db="EMBL/GenBank/DDBJ databases">
        <title>Complete Genome Sequence of Vibrio vulnificus FORC_053.</title>
        <authorList>
            <consortium name="Food-borne Pathogen Omics Research Center"/>
            <person name="Chung H.Y."/>
            <person name="Na E.J."/>
            <person name="Song J.S."/>
            <person name="Kim H."/>
            <person name="Lee J.-H."/>
            <person name="Ryu S."/>
            <person name="Choi S.H."/>
        </authorList>
    </citation>
    <scope>NUCLEOTIDE SEQUENCE [LARGE SCALE GENOMIC DNA]</scope>
    <source>
        <strain evidence="2 3">FORC_053</strain>
    </source>
</reference>
<accession>A0AAN1PUP5</accession>
<protein>
    <recommendedName>
        <fullName evidence="4">Ig-like domain-containing protein</fullName>
    </recommendedName>
</protein>
<dbReference type="Proteomes" id="UP000263418">
    <property type="component" value="Chromosome 3"/>
</dbReference>
<dbReference type="RefSeq" id="WP_118894616.1">
    <property type="nucleotide sequence ID" value="NZ_CP019292.1"/>
</dbReference>
<feature type="chain" id="PRO_5042818518" description="Ig-like domain-containing protein" evidence="1">
    <location>
        <begin position="23"/>
        <end position="212"/>
    </location>
</feature>